<protein>
    <submittedName>
        <fullName evidence="1">Unkown protein</fullName>
    </submittedName>
</protein>
<sequence length="80" mass="9327">MFQLYSYWQSSPIVALLNQILNKIKVLFRINLVEKVLKSMDLKIGWKRKYNLKEHFLALLSLADALLSVNFCISAQCSHK</sequence>
<dbReference type="EMBL" id="AK418334">
    <property type="protein sequence ID" value="BAN21538.1"/>
    <property type="molecule type" value="mRNA"/>
</dbReference>
<reference evidence="1" key="1">
    <citation type="journal article" date="2013" name="PLoS ONE">
        <title>Gene expression in gut symbiotic organ of stinkbug affected by extracellular bacterial symbiont.</title>
        <authorList>
            <person name="Futahashi R."/>
            <person name="Tanaka K."/>
            <person name="Tanahashi M."/>
            <person name="Nikoh N."/>
            <person name="Kikuchi Y."/>
            <person name="Lee B.L."/>
            <person name="Fukatsu T."/>
        </authorList>
    </citation>
    <scope>NUCLEOTIDE SEQUENCE</scope>
    <source>
        <tissue evidence="1">Midgut</tissue>
    </source>
</reference>
<feature type="non-terminal residue" evidence="1">
    <location>
        <position position="80"/>
    </location>
</feature>
<accession>R4WE85</accession>
<name>R4WE85_RIPPE</name>
<organism evidence="1">
    <name type="scientific">Riptortus pedestris</name>
    <name type="common">Bean bug</name>
    <dbReference type="NCBI Taxonomy" id="329032"/>
    <lineage>
        <taxon>Eukaryota</taxon>
        <taxon>Metazoa</taxon>
        <taxon>Ecdysozoa</taxon>
        <taxon>Arthropoda</taxon>
        <taxon>Hexapoda</taxon>
        <taxon>Insecta</taxon>
        <taxon>Pterygota</taxon>
        <taxon>Neoptera</taxon>
        <taxon>Paraneoptera</taxon>
        <taxon>Hemiptera</taxon>
        <taxon>Heteroptera</taxon>
        <taxon>Panheteroptera</taxon>
        <taxon>Pentatomomorpha</taxon>
        <taxon>Coreoidea</taxon>
        <taxon>Alydidae</taxon>
        <taxon>Riptortus</taxon>
    </lineage>
</organism>
<dbReference type="AlphaFoldDB" id="R4WE85"/>
<evidence type="ECO:0000313" key="1">
    <source>
        <dbReference type="EMBL" id="BAN21538.1"/>
    </source>
</evidence>
<proteinExistence type="evidence at transcript level"/>